<keyword evidence="1" id="KW-0418">Kinase</keyword>
<evidence type="ECO:0000313" key="1">
    <source>
        <dbReference type="EMBL" id="AQK53375.1"/>
    </source>
</evidence>
<organism evidence="1">
    <name type="scientific">Zea mays</name>
    <name type="common">Maize</name>
    <dbReference type="NCBI Taxonomy" id="4577"/>
    <lineage>
        <taxon>Eukaryota</taxon>
        <taxon>Viridiplantae</taxon>
        <taxon>Streptophyta</taxon>
        <taxon>Embryophyta</taxon>
        <taxon>Tracheophyta</taxon>
        <taxon>Spermatophyta</taxon>
        <taxon>Magnoliopsida</taxon>
        <taxon>Liliopsida</taxon>
        <taxon>Poales</taxon>
        <taxon>Poaceae</taxon>
        <taxon>PACMAD clade</taxon>
        <taxon>Panicoideae</taxon>
        <taxon>Andropogonodae</taxon>
        <taxon>Andropogoneae</taxon>
        <taxon>Tripsacinae</taxon>
        <taxon>Zea</taxon>
    </lineage>
</organism>
<reference evidence="1" key="1">
    <citation type="submission" date="2015-12" db="EMBL/GenBank/DDBJ databases">
        <title>Update maize B73 reference genome by single molecule sequencing technologies.</title>
        <authorList>
            <consortium name="Maize Genome Sequencing Project"/>
            <person name="Ware D."/>
        </authorList>
    </citation>
    <scope>NUCLEOTIDE SEQUENCE</scope>
    <source>
        <tissue evidence="1">Seedling</tissue>
    </source>
</reference>
<proteinExistence type="predicted"/>
<gene>
    <name evidence="1" type="ORF">ZEAMMB73_Zm00001d050970</name>
</gene>
<accession>A0A1D6Q473</accession>
<keyword evidence="1" id="KW-0808">Transferase</keyword>
<name>A0A1D6Q473_MAIZE</name>
<dbReference type="AlphaFoldDB" id="A0A1D6Q473"/>
<protein>
    <submittedName>
        <fullName evidence="1">Serine/threonine-protein kinase AFC2</fullName>
    </submittedName>
</protein>
<dbReference type="GO" id="GO:0016301">
    <property type="term" value="F:kinase activity"/>
    <property type="evidence" value="ECO:0007669"/>
    <property type="project" value="UniProtKB-KW"/>
</dbReference>
<sequence length="167" mass="18848">MECVTDMPLATLDSRPRKRQRLGWDVVPAEMYQVTRPRLGWDVGPAEMNQFALCGQEVVNAFSAAVLGLSSGCVSSQVNQEQPHDGSPPLREDDKNGHYVFAVGDNLTSRCNYLPSASLVANANLFPWLVLIDSFLCLQIRSMQKWEKVPLVRCWSVGIRKQKKWWP</sequence>
<dbReference type="EMBL" id="CM000780">
    <property type="protein sequence ID" value="AQK53375.1"/>
    <property type="molecule type" value="Genomic_DNA"/>
</dbReference>